<gene>
    <name evidence="2" type="ORF">AXG93_1913s1500</name>
</gene>
<protein>
    <submittedName>
        <fullName evidence="2">Uncharacterized protein</fullName>
    </submittedName>
</protein>
<feature type="compositionally biased region" description="Basic and acidic residues" evidence="1">
    <location>
        <begin position="121"/>
        <end position="131"/>
    </location>
</feature>
<dbReference type="AlphaFoldDB" id="A0A176WIK5"/>
<reference evidence="2" key="1">
    <citation type="submission" date="2016-03" db="EMBL/GenBank/DDBJ databases">
        <title>Mechanisms controlling the formation of the plant cell surface in tip-growing cells are functionally conserved among land plants.</title>
        <authorList>
            <person name="Honkanen S."/>
            <person name="Jones V.A."/>
            <person name="Morieri G."/>
            <person name="Champion C."/>
            <person name="Hetherington A.J."/>
            <person name="Kelly S."/>
            <person name="Saint-Marcoux D."/>
            <person name="Proust H."/>
            <person name="Prescott H."/>
            <person name="Dolan L."/>
        </authorList>
    </citation>
    <scope>NUCLEOTIDE SEQUENCE [LARGE SCALE GENOMIC DNA]</scope>
    <source>
        <tissue evidence="2">Whole gametophyte</tissue>
    </source>
</reference>
<dbReference type="EMBL" id="LVLJ01000695">
    <property type="protein sequence ID" value="OAE33048.1"/>
    <property type="molecule type" value="Genomic_DNA"/>
</dbReference>
<feature type="region of interest" description="Disordered" evidence="1">
    <location>
        <begin position="104"/>
        <end position="134"/>
    </location>
</feature>
<feature type="region of interest" description="Disordered" evidence="1">
    <location>
        <begin position="1"/>
        <end position="84"/>
    </location>
</feature>
<evidence type="ECO:0000313" key="3">
    <source>
        <dbReference type="Proteomes" id="UP000077202"/>
    </source>
</evidence>
<comment type="caution">
    <text evidence="2">The sequence shown here is derived from an EMBL/GenBank/DDBJ whole genome shotgun (WGS) entry which is preliminary data.</text>
</comment>
<keyword evidence="3" id="KW-1185">Reference proteome</keyword>
<dbReference type="Proteomes" id="UP000077202">
    <property type="component" value="Unassembled WGS sequence"/>
</dbReference>
<feature type="compositionally biased region" description="Basic and acidic residues" evidence="1">
    <location>
        <begin position="21"/>
        <end position="44"/>
    </location>
</feature>
<evidence type="ECO:0000256" key="1">
    <source>
        <dbReference type="SAM" id="MobiDB-lite"/>
    </source>
</evidence>
<evidence type="ECO:0000313" key="2">
    <source>
        <dbReference type="EMBL" id="OAE33048.1"/>
    </source>
</evidence>
<name>A0A176WIK5_MARPO</name>
<proteinExistence type="predicted"/>
<organism evidence="2 3">
    <name type="scientific">Marchantia polymorpha subsp. ruderalis</name>
    <dbReference type="NCBI Taxonomy" id="1480154"/>
    <lineage>
        <taxon>Eukaryota</taxon>
        <taxon>Viridiplantae</taxon>
        <taxon>Streptophyta</taxon>
        <taxon>Embryophyta</taxon>
        <taxon>Marchantiophyta</taxon>
        <taxon>Marchantiopsida</taxon>
        <taxon>Marchantiidae</taxon>
        <taxon>Marchantiales</taxon>
        <taxon>Marchantiaceae</taxon>
        <taxon>Marchantia</taxon>
    </lineage>
</organism>
<sequence length="190" mass="20262">MATPGRPALRTAGAQTSGTSRRSEGETGPKSGARESKRREIERIAKRKERNCGGGAGGGRDRGRPGAQKGTMRRAYSHVQQEARGSVLYRTGAALLRSVPRAAFAAGSARGAEHPSPSNRDGLRARGEGGQRKLQNLVPRSATPFSRGIATARWFKVGRRRGGGVAGQEEGIYCAENSKKRQHKTCALGR</sequence>
<accession>A0A176WIK5</accession>